<dbReference type="PANTHER" id="PTHR48111:SF37">
    <property type="entry name" value="RESPONSE REGULATOR PROTEIN CARR"/>
    <property type="match status" value="1"/>
</dbReference>
<proteinExistence type="predicted"/>
<dbReference type="InterPro" id="IPR036388">
    <property type="entry name" value="WH-like_DNA-bd_sf"/>
</dbReference>
<accession>A0ABW8JKK7</accession>
<evidence type="ECO:0000313" key="6">
    <source>
        <dbReference type="EMBL" id="MFK2901638.1"/>
    </source>
</evidence>
<dbReference type="InterPro" id="IPR001867">
    <property type="entry name" value="OmpR/PhoB-type_DNA-bd"/>
</dbReference>
<evidence type="ECO:0000313" key="7">
    <source>
        <dbReference type="Proteomes" id="UP001620461"/>
    </source>
</evidence>
<feature type="domain" description="Response regulatory" evidence="4">
    <location>
        <begin position="3"/>
        <end position="116"/>
    </location>
</feature>
<dbReference type="SMART" id="SM00448">
    <property type="entry name" value="REC"/>
    <property type="match status" value="1"/>
</dbReference>
<dbReference type="PROSITE" id="PS51755">
    <property type="entry name" value="OMPR_PHOB"/>
    <property type="match status" value="1"/>
</dbReference>
<feature type="domain" description="OmpR/PhoB-type" evidence="5">
    <location>
        <begin position="127"/>
        <end position="230"/>
    </location>
</feature>
<sequence>MHVFVLEDHEELRREVLLPALRAHGFRVQGAATAAEFYRLMLAQRFDIVVLDIGLPDEDGLAVAKHLRSVSDIGIVILTGHEGRHHHLRALQSGADFYLVKPVDLDLLAATVQNLARRLPARQVRDAAPIPMQPLRWRLEAGGWRLVSPRGKVVALTAMEQCIAATLAAAHGQPVSRDALICALSQNACDFFDPHRLEMTIHRLRRKALSIANEILPLVTVRGSGYMLACDSDSSMTLSS</sequence>
<dbReference type="EMBL" id="JADIKJ010000017">
    <property type="protein sequence ID" value="MFK2901638.1"/>
    <property type="molecule type" value="Genomic_DNA"/>
</dbReference>
<dbReference type="Proteomes" id="UP001620461">
    <property type="component" value="Unassembled WGS sequence"/>
</dbReference>
<evidence type="ECO:0000256" key="2">
    <source>
        <dbReference type="PROSITE-ProRule" id="PRU00169"/>
    </source>
</evidence>
<keyword evidence="1 3" id="KW-0238">DNA-binding</keyword>
<feature type="DNA-binding region" description="OmpR/PhoB-type" evidence="3">
    <location>
        <begin position="127"/>
        <end position="230"/>
    </location>
</feature>
<dbReference type="SMART" id="SM00862">
    <property type="entry name" value="Trans_reg_C"/>
    <property type="match status" value="1"/>
</dbReference>
<dbReference type="InterPro" id="IPR039420">
    <property type="entry name" value="WalR-like"/>
</dbReference>
<dbReference type="InterPro" id="IPR001789">
    <property type="entry name" value="Sig_transdc_resp-reg_receiver"/>
</dbReference>
<organism evidence="6 7">
    <name type="scientific">Dyella jejuensis</name>
    <dbReference type="NCBI Taxonomy" id="1432009"/>
    <lineage>
        <taxon>Bacteria</taxon>
        <taxon>Pseudomonadati</taxon>
        <taxon>Pseudomonadota</taxon>
        <taxon>Gammaproteobacteria</taxon>
        <taxon>Lysobacterales</taxon>
        <taxon>Rhodanobacteraceae</taxon>
        <taxon>Dyella</taxon>
    </lineage>
</organism>
<dbReference type="CDD" id="cd00156">
    <property type="entry name" value="REC"/>
    <property type="match status" value="1"/>
</dbReference>
<gene>
    <name evidence="6" type="ORF">ISP15_14960</name>
</gene>
<dbReference type="SUPFAM" id="SSF46894">
    <property type="entry name" value="C-terminal effector domain of the bipartite response regulators"/>
    <property type="match status" value="1"/>
</dbReference>
<dbReference type="PROSITE" id="PS50110">
    <property type="entry name" value="RESPONSE_REGULATORY"/>
    <property type="match status" value="1"/>
</dbReference>
<keyword evidence="7" id="KW-1185">Reference proteome</keyword>
<protein>
    <submittedName>
        <fullName evidence="6">Response regulator transcription factor</fullName>
    </submittedName>
</protein>
<dbReference type="Pfam" id="PF00486">
    <property type="entry name" value="Trans_reg_C"/>
    <property type="match status" value="1"/>
</dbReference>
<dbReference type="SUPFAM" id="SSF52172">
    <property type="entry name" value="CheY-like"/>
    <property type="match status" value="1"/>
</dbReference>
<reference evidence="6 7" key="1">
    <citation type="submission" date="2020-10" db="EMBL/GenBank/DDBJ databases">
        <title>Phylogeny of dyella-like bacteria.</title>
        <authorList>
            <person name="Fu J."/>
        </authorList>
    </citation>
    <scope>NUCLEOTIDE SEQUENCE [LARGE SCALE GENOMIC DNA]</scope>
    <source>
        <strain evidence="6 7">JP1</strain>
    </source>
</reference>
<name>A0ABW8JKK7_9GAMM</name>
<evidence type="ECO:0000256" key="1">
    <source>
        <dbReference type="ARBA" id="ARBA00023125"/>
    </source>
</evidence>
<dbReference type="Gene3D" id="1.10.10.10">
    <property type="entry name" value="Winged helix-like DNA-binding domain superfamily/Winged helix DNA-binding domain"/>
    <property type="match status" value="1"/>
</dbReference>
<comment type="caution">
    <text evidence="6">The sequence shown here is derived from an EMBL/GenBank/DDBJ whole genome shotgun (WGS) entry which is preliminary data.</text>
</comment>
<dbReference type="Gene3D" id="3.40.50.2300">
    <property type="match status" value="1"/>
</dbReference>
<evidence type="ECO:0000259" key="4">
    <source>
        <dbReference type="PROSITE" id="PS50110"/>
    </source>
</evidence>
<dbReference type="InterPro" id="IPR016032">
    <property type="entry name" value="Sig_transdc_resp-reg_C-effctor"/>
</dbReference>
<evidence type="ECO:0000256" key="3">
    <source>
        <dbReference type="PROSITE-ProRule" id="PRU01091"/>
    </source>
</evidence>
<dbReference type="InterPro" id="IPR011006">
    <property type="entry name" value="CheY-like_superfamily"/>
</dbReference>
<feature type="modified residue" description="4-aspartylphosphate" evidence="2">
    <location>
        <position position="52"/>
    </location>
</feature>
<evidence type="ECO:0000259" key="5">
    <source>
        <dbReference type="PROSITE" id="PS51755"/>
    </source>
</evidence>
<keyword evidence="2" id="KW-0597">Phosphoprotein</keyword>
<dbReference type="Pfam" id="PF00072">
    <property type="entry name" value="Response_reg"/>
    <property type="match status" value="1"/>
</dbReference>
<dbReference type="PANTHER" id="PTHR48111">
    <property type="entry name" value="REGULATOR OF RPOS"/>
    <property type="match status" value="1"/>
</dbReference>
<dbReference type="CDD" id="cd00383">
    <property type="entry name" value="trans_reg_C"/>
    <property type="match status" value="1"/>
</dbReference>